<evidence type="ECO:0000313" key="2">
    <source>
        <dbReference type="Proteomes" id="UP000266118"/>
    </source>
</evidence>
<proteinExistence type="predicted"/>
<dbReference type="KEGG" id="ark:D6B99_11805"/>
<sequence>MLQISEKSMQAFKDACAKLGHTDALPNVDGLPADKGLYTQAVYMLATIVEAQKEGNVRDITNHSERKYEPYFYAEEGYEPGSGSGGFSFSVTNSGGTYSCVGARLSSNSHVDARDIALEYPDLYEIFILNIK</sequence>
<dbReference type="Proteomes" id="UP000266118">
    <property type="component" value="Chromosome"/>
</dbReference>
<dbReference type="AlphaFoldDB" id="A0A386HR33"/>
<evidence type="ECO:0000313" key="1">
    <source>
        <dbReference type="EMBL" id="AYD48223.1"/>
    </source>
</evidence>
<keyword evidence="2" id="KW-1185">Reference proteome</keyword>
<name>A0A386HR33_9BACT</name>
<organism evidence="1 2">
    <name type="scientific">Arachidicoccus soli</name>
    <dbReference type="NCBI Taxonomy" id="2341117"/>
    <lineage>
        <taxon>Bacteria</taxon>
        <taxon>Pseudomonadati</taxon>
        <taxon>Bacteroidota</taxon>
        <taxon>Chitinophagia</taxon>
        <taxon>Chitinophagales</taxon>
        <taxon>Chitinophagaceae</taxon>
        <taxon>Arachidicoccus</taxon>
    </lineage>
</organism>
<accession>A0A386HR33</accession>
<protein>
    <submittedName>
        <fullName evidence="1">Uncharacterized protein</fullName>
    </submittedName>
</protein>
<reference evidence="1 2" key="1">
    <citation type="submission" date="2018-09" db="EMBL/GenBank/DDBJ databases">
        <title>Arachidicoccus sp. nov., a bacterium isolated from soil.</title>
        <authorList>
            <person name="Weon H.-Y."/>
            <person name="Kwon S.-W."/>
            <person name="Lee S.A."/>
        </authorList>
    </citation>
    <scope>NUCLEOTIDE SEQUENCE [LARGE SCALE GENOMIC DNA]</scope>
    <source>
        <strain evidence="1 2">KIS59-12</strain>
    </source>
</reference>
<dbReference type="EMBL" id="CP032489">
    <property type="protein sequence ID" value="AYD48223.1"/>
    <property type="molecule type" value="Genomic_DNA"/>
</dbReference>
<gene>
    <name evidence="1" type="ORF">D6B99_11805</name>
</gene>